<protein>
    <submittedName>
        <fullName evidence="3">Uncharacterized protein</fullName>
    </submittedName>
</protein>
<keyword evidence="4" id="KW-1185">Reference proteome</keyword>
<keyword evidence="2" id="KW-1133">Transmembrane helix</keyword>
<feature type="compositionally biased region" description="Low complexity" evidence="1">
    <location>
        <begin position="105"/>
        <end position="114"/>
    </location>
</feature>
<accession>A0A9P7XX75</accession>
<organism evidence="3 4">
    <name type="scientific">Linnemannia hyalina</name>
    <dbReference type="NCBI Taxonomy" id="64524"/>
    <lineage>
        <taxon>Eukaryota</taxon>
        <taxon>Fungi</taxon>
        <taxon>Fungi incertae sedis</taxon>
        <taxon>Mucoromycota</taxon>
        <taxon>Mortierellomycotina</taxon>
        <taxon>Mortierellomycetes</taxon>
        <taxon>Mortierellales</taxon>
        <taxon>Mortierellaceae</taxon>
        <taxon>Linnemannia</taxon>
    </lineage>
</organism>
<feature type="compositionally biased region" description="Polar residues" evidence="1">
    <location>
        <begin position="771"/>
        <end position="784"/>
    </location>
</feature>
<feature type="compositionally biased region" description="Low complexity" evidence="1">
    <location>
        <begin position="166"/>
        <end position="175"/>
    </location>
</feature>
<feature type="compositionally biased region" description="Low complexity" evidence="1">
    <location>
        <begin position="184"/>
        <end position="208"/>
    </location>
</feature>
<dbReference type="EMBL" id="JAHRHY010000008">
    <property type="protein sequence ID" value="KAG9067559.1"/>
    <property type="molecule type" value="Genomic_DNA"/>
</dbReference>
<sequence length="895" mass="96122">MGVASDIEPRTSMERHLMDRDREGQLYLEARRQQAALDLLKNRSSLLSTITPPSSNPSSAASSLFREPTGIPERPVLPISPSSLEYQLTANLLNYPHPAAAANTSSSSSTAQSRPRSRSRSKSRPQQPLQQQPESPSPVATTTTKARRHTVNKDARVGTTSFAPPRGTGHRQQQQTHHKHHDSNGSNGSNDTTTTTTTNDNRHNNSNSVQPMTPQEWIPTSLLGSYPPSPTVACALGPSSTSDNPYFTTASATTTLTTPPTEPKLVSVPLPPIPPSPPLPPLPPKSPQTLIAQYFPRSLAPPPSRDRIPYGQREPIVAPTPFKTPTFGPALISPTLASTTTHPDAPPLPPPSASFQYIPTSDVSRVSTSHALHSSQHHQYLFTEDNSSDFSSSSNRPSPNTSVVGFQGSAAPTPPPRMIPHQQHPARLPSDLDLILYNSRQRSSRLACSNSTVNKQGASSVSSNEGSGPVNARDEIVVPGPVAPTAPGLLFAPLRPRSPATGAAGIRATQSTTSLANPPLSSQTTLPTTPIYPRGLSSPSILGDNAQVIIRLHQKPVPYIRELVPGKETGLAASATTITTTTAAGTGGGASSTVAFVATPPSQPASTNTSRDLEMILDEITGRLRTNRTSIDPWAYYLSPWDDKPLPPVRRERGSRYWVFQDQGELVPGPILFLAGHLFPPLWWVGALYPRLEHPDDVAALEAEVARAAEMEAYSVAARVASPGTAQAVEGQEDDARDQQNGMALQWLQRQLKTLGVTVASITLSSSSSSKPQPESNSTDDGNSTIATFQISQVPPSFGGDNEREGSTLANISTIQVPYQPPPPMPPSILDSRGPWAARGGSSRASSLFEQRMAHDRKVLRYELNLRWRRINLLWSFASLLLAICLVAIVLGVRK</sequence>
<keyword evidence="2" id="KW-0812">Transmembrane</keyword>
<feature type="region of interest" description="Disordered" evidence="1">
    <location>
        <begin position="319"/>
        <end position="357"/>
    </location>
</feature>
<feature type="compositionally biased region" description="Low complexity" evidence="1">
    <location>
        <begin position="385"/>
        <end position="402"/>
    </location>
</feature>
<dbReference type="Proteomes" id="UP000707451">
    <property type="component" value="Unassembled WGS sequence"/>
</dbReference>
<feature type="compositionally biased region" description="Polar residues" evidence="1">
    <location>
        <begin position="445"/>
        <end position="466"/>
    </location>
</feature>
<feature type="region of interest" description="Disordered" evidence="1">
    <location>
        <begin position="385"/>
        <end position="425"/>
    </location>
</feature>
<feature type="region of interest" description="Disordered" evidence="1">
    <location>
        <begin position="445"/>
        <end position="473"/>
    </location>
</feature>
<feature type="transmembrane region" description="Helical" evidence="2">
    <location>
        <begin position="873"/>
        <end position="893"/>
    </location>
</feature>
<reference evidence="3" key="1">
    <citation type="submission" date="2021-06" db="EMBL/GenBank/DDBJ databases">
        <title>Genome Sequence of Mortierella hyaline Strain SCG-10, a Cold-Adapted, Nitrate-Reducing Fungus Isolated from Soil in Minnesota, USA.</title>
        <authorList>
            <person name="Aldossari N."/>
        </authorList>
    </citation>
    <scope>NUCLEOTIDE SEQUENCE</scope>
    <source>
        <strain evidence="3">SCG-10</strain>
    </source>
</reference>
<feature type="region of interest" description="Disordered" evidence="1">
    <location>
        <begin position="764"/>
        <end position="784"/>
    </location>
</feature>
<dbReference type="OrthoDB" id="2140426at2759"/>
<keyword evidence="2" id="KW-0472">Membrane</keyword>
<evidence type="ECO:0000313" key="4">
    <source>
        <dbReference type="Proteomes" id="UP000707451"/>
    </source>
</evidence>
<feature type="region of interest" description="Disordered" evidence="1">
    <location>
        <begin position="501"/>
        <end position="526"/>
    </location>
</feature>
<evidence type="ECO:0000313" key="3">
    <source>
        <dbReference type="EMBL" id="KAG9067559.1"/>
    </source>
</evidence>
<comment type="caution">
    <text evidence="3">The sequence shown here is derived from an EMBL/GenBank/DDBJ whole genome shotgun (WGS) entry which is preliminary data.</text>
</comment>
<name>A0A9P7XX75_9FUNG</name>
<evidence type="ECO:0000256" key="1">
    <source>
        <dbReference type="SAM" id="MobiDB-lite"/>
    </source>
</evidence>
<feature type="compositionally biased region" description="Low complexity" evidence="1">
    <location>
        <begin position="124"/>
        <end position="138"/>
    </location>
</feature>
<dbReference type="AlphaFoldDB" id="A0A9P7XX75"/>
<evidence type="ECO:0000256" key="2">
    <source>
        <dbReference type="SAM" id="Phobius"/>
    </source>
</evidence>
<proteinExistence type="predicted"/>
<feature type="region of interest" description="Disordered" evidence="1">
    <location>
        <begin position="99"/>
        <end position="224"/>
    </location>
</feature>
<gene>
    <name evidence="3" type="ORF">KI688_012343</name>
</gene>